<dbReference type="AlphaFoldDB" id="A0A0B4N183"/>
<organism evidence="1">
    <name type="scientific">uncultured bacterium Ad_139_A06_contig2</name>
    <dbReference type="NCBI Taxonomy" id="1489304"/>
    <lineage>
        <taxon>Bacteria</taxon>
        <taxon>environmental samples</taxon>
    </lineage>
</organism>
<dbReference type="InterPro" id="IPR053842">
    <property type="entry name" value="NikA-like"/>
</dbReference>
<proteinExistence type="predicted"/>
<dbReference type="EMBL" id="KJ631395">
    <property type="protein sequence ID" value="AIF26126.1"/>
    <property type="molecule type" value="Genomic_DNA"/>
</dbReference>
<evidence type="ECO:0000313" key="1">
    <source>
        <dbReference type="EMBL" id="AIF26126.1"/>
    </source>
</evidence>
<protein>
    <submittedName>
        <fullName evidence="1">Putative mobilization protein</fullName>
    </submittedName>
</protein>
<reference evidence="1" key="1">
    <citation type="submission" date="2014-03" db="EMBL/GenBank/DDBJ databases">
        <title>A sequence of cellulolytic fosmid clone of goat rumen metagenome.</title>
        <authorList>
            <person name="Lee K.-T."/>
            <person name="Kim J.-Y."/>
            <person name="Kim Y.-J."/>
            <person name="Ahn J.-H."/>
            <person name="Park M.-N."/>
            <person name="Kim J.-H."/>
            <person name="Kim T.-H."/>
        </authorList>
    </citation>
    <scope>NUCLEOTIDE SEQUENCE</scope>
</reference>
<sequence length="156" mass="17747">MRGSYDTPKRSHVIKTRLDDDEYEFFLRKCMVYGMNQSEMIRASLDKLVINPVIKFSPVNKELLSKIDELITEGKRIGNNLNQIARALNSNSFDAGITAEIRRALGDLAEWKYEILQEVGSAIGNDQTFELEKLGPRGRRALLDLSARREQQQTGS</sequence>
<dbReference type="Pfam" id="PF21983">
    <property type="entry name" value="NikA-like"/>
    <property type="match status" value="1"/>
</dbReference>
<name>A0A0B4N183_9BACT</name>
<accession>A0A0B4N183</accession>